<gene>
    <name evidence="1" type="ORF">AVEN_8032_1</name>
</gene>
<dbReference type="AlphaFoldDB" id="A0A4Y2I0T4"/>
<accession>A0A4Y2I0T4</accession>
<dbReference type="EMBL" id="BGPR01104762">
    <property type="protein sequence ID" value="GBM70776.1"/>
    <property type="molecule type" value="Genomic_DNA"/>
</dbReference>
<sequence length="98" mass="11682">MCVTIICEDCKRTKHHIRCYYKCLPSHWSMLYISCNQCESKTCYGKFVYPIEWKRDPAKKGRGLVGEIAESVEYKKKMDIFLDYARFADNIEFHVKKN</sequence>
<keyword evidence="2" id="KW-1185">Reference proteome</keyword>
<evidence type="ECO:0000313" key="2">
    <source>
        <dbReference type="Proteomes" id="UP000499080"/>
    </source>
</evidence>
<evidence type="ECO:0000313" key="1">
    <source>
        <dbReference type="EMBL" id="GBM70776.1"/>
    </source>
</evidence>
<reference evidence="1 2" key="1">
    <citation type="journal article" date="2019" name="Sci. Rep.">
        <title>Orb-weaving spider Araneus ventricosus genome elucidates the spidroin gene catalogue.</title>
        <authorList>
            <person name="Kono N."/>
            <person name="Nakamura H."/>
            <person name="Ohtoshi R."/>
            <person name="Moran D.A.P."/>
            <person name="Shinohara A."/>
            <person name="Yoshida Y."/>
            <person name="Fujiwara M."/>
            <person name="Mori M."/>
            <person name="Tomita M."/>
            <person name="Arakawa K."/>
        </authorList>
    </citation>
    <scope>NUCLEOTIDE SEQUENCE [LARGE SCALE GENOMIC DNA]</scope>
</reference>
<protein>
    <submittedName>
        <fullName evidence="1">Uncharacterized protein</fullName>
    </submittedName>
</protein>
<organism evidence="1 2">
    <name type="scientific">Araneus ventricosus</name>
    <name type="common">Orbweaver spider</name>
    <name type="synonym">Epeira ventricosa</name>
    <dbReference type="NCBI Taxonomy" id="182803"/>
    <lineage>
        <taxon>Eukaryota</taxon>
        <taxon>Metazoa</taxon>
        <taxon>Ecdysozoa</taxon>
        <taxon>Arthropoda</taxon>
        <taxon>Chelicerata</taxon>
        <taxon>Arachnida</taxon>
        <taxon>Araneae</taxon>
        <taxon>Araneomorphae</taxon>
        <taxon>Entelegynae</taxon>
        <taxon>Araneoidea</taxon>
        <taxon>Araneidae</taxon>
        <taxon>Araneus</taxon>
    </lineage>
</organism>
<name>A0A4Y2I0T4_ARAVE</name>
<dbReference type="Proteomes" id="UP000499080">
    <property type="component" value="Unassembled WGS sequence"/>
</dbReference>
<proteinExistence type="predicted"/>
<comment type="caution">
    <text evidence="1">The sequence shown here is derived from an EMBL/GenBank/DDBJ whole genome shotgun (WGS) entry which is preliminary data.</text>
</comment>